<dbReference type="EMBL" id="OY731403">
    <property type="protein sequence ID" value="CAJ1960295.1"/>
    <property type="molecule type" value="Genomic_DNA"/>
</dbReference>
<reference evidence="1" key="1">
    <citation type="submission" date="2023-10" db="EMBL/GenBank/DDBJ databases">
        <authorList>
            <person name="Domelevo Entfellner J.-B."/>
        </authorList>
    </citation>
    <scope>NUCLEOTIDE SEQUENCE</scope>
</reference>
<evidence type="ECO:0008006" key="3">
    <source>
        <dbReference type="Google" id="ProtNLM"/>
    </source>
</evidence>
<organism evidence="1 2">
    <name type="scientific">Sphenostylis stenocarpa</name>
    <dbReference type="NCBI Taxonomy" id="92480"/>
    <lineage>
        <taxon>Eukaryota</taxon>
        <taxon>Viridiplantae</taxon>
        <taxon>Streptophyta</taxon>
        <taxon>Embryophyta</taxon>
        <taxon>Tracheophyta</taxon>
        <taxon>Spermatophyta</taxon>
        <taxon>Magnoliopsida</taxon>
        <taxon>eudicotyledons</taxon>
        <taxon>Gunneridae</taxon>
        <taxon>Pentapetalae</taxon>
        <taxon>rosids</taxon>
        <taxon>fabids</taxon>
        <taxon>Fabales</taxon>
        <taxon>Fabaceae</taxon>
        <taxon>Papilionoideae</taxon>
        <taxon>50 kb inversion clade</taxon>
        <taxon>NPAAA clade</taxon>
        <taxon>indigoferoid/millettioid clade</taxon>
        <taxon>Phaseoleae</taxon>
        <taxon>Sphenostylis</taxon>
    </lineage>
</organism>
<sequence length="440" mass="49159">MKGLSKGYLRIRKDNMEKARGRVKIEGEFERYLYDYLVKRNMHRTAEVFRNEANLQLNPAASSSDAVDVPEGFLLEWWSLNNDFDFFRQMHDTHGLQGMQGCNNAFQDVGCSMNVEGMYQLPHNFTPVQALNIGSNLMPSHVTGELPLFSLPSALQQVNGEQSQFLLPFSHQDVCDELQQLPSSHHAPMPTPAERTIEVSNVKGPEAKSEYTGSIEETDPIIENLLNSFWLFEQDQPNLFEKSTVGESSRNVENLQECDGNTGVNAIAGSRSALEDDDNRSNTSDCSSDYQITITDADASTVRVNFVYCTLFLFRSNYGKFGLQAISWNPMKKHKSVSSSMECDMLSAIMNYLLLFNYEDQLRLITLRINQAFVFTAALGDPSKHGLEATLNRNASQEAGCSMNEEAKSQLFDDFTPGFDSGTFALATLTVLCADVNIAS</sequence>
<dbReference type="Proteomes" id="UP001189624">
    <property type="component" value="Chromosome 6"/>
</dbReference>
<evidence type="ECO:0000313" key="1">
    <source>
        <dbReference type="EMBL" id="CAJ1960295.1"/>
    </source>
</evidence>
<dbReference type="AlphaFoldDB" id="A0AA86VZ29"/>
<dbReference type="PANTHER" id="PTHR44376:SF8">
    <property type="entry name" value="TRANSCRIPTIONAL COREPRESSOR LEUNIG-LIKE"/>
    <property type="match status" value="1"/>
</dbReference>
<gene>
    <name evidence="1" type="ORF">AYBTSS11_LOCUS18119</name>
</gene>
<name>A0AA86VZ29_9FABA</name>
<dbReference type="PROSITE" id="PS50896">
    <property type="entry name" value="LISH"/>
    <property type="match status" value="1"/>
</dbReference>
<dbReference type="InterPro" id="IPR044716">
    <property type="entry name" value="LEUNIG-like"/>
</dbReference>
<dbReference type="Pfam" id="PF08513">
    <property type="entry name" value="LisH"/>
    <property type="match status" value="1"/>
</dbReference>
<protein>
    <recommendedName>
        <fullName evidence="3">LisH domain-containing protein</fullName>
    </recommendedName>
</protein>
<proteinExistence type="predicted"/>
<dbReference type="InterPro" id="IPR006594">
    <property type="entry name" value="LisH"/>
</dbReference>
<dbReference type="Gramene" id="rna-AYBTSS11_LOCUS18119">
    <property type="protein sequence ID" value="CAJ1960295.1"/>
    <property type="gene ID" value="gene-AYBTSS11_LOCUS18119"/>
</dbReference>
<dbReference type="GO" id="GO:0003714">
    <property type="term" value="F:transcription corepressor activity"/>
    <property type="evidence" value="ECO:0007669"/>
    <property type="project" value="InterPro"/>
</dbReference>
<keyword evidence="2" id="KW-1185">Reference proteome</keyword>
<accession>A0AA86VZ29</accession>
<dbReference type="PANTHER" id="PTHR44376">
    <property type="entry name" value="TRANSCRIPTIONAL REGULATOR OF FILAMENTOUS GROWTH FLO8"/>
    <property type="match status" value="1"/>
</dbReference>
<evidence type="ECO:0000313" key="2">
    <source>
        <dbReference type="Proteomes" id="UP001189624"/>
    </source>
</evidence>